<evidence type="ECO:0000313" key="1">
    <source>
        <dbReference type="EMBL" id="JAA91566.1"/>
    </source>
</evidence>
<organism evidence="1">
    <name type="scientific">Pararge aegeria</name>
    <name type="common">speckled wood butterfly</name>
    <dbReference type="NCBI Taxonomy" id="116150"/>
    <lineage>
        <taxon>Eukaryota</taxon>
        <taxon>Metazoa</taxon>
        <taxon>Ecdysozoa</taxon>
        <taxon>Arthropoda</taxon>
        <taxon>Hexapoda</taxon>
        <taxon>Insecta</taxon>
        <taxon>Pterygota</taxon>
        <taxon>Neoptera</taxon>
        <taxon>Endopterygota</taxon>
        <taxon>Lepidoptera</taxon>
        <taxon>Glossata</taxon>
        <taxon>Ditrysia</taxon>
        <taxon>Papilionoidea</taxon>
        <taxon>Nymphalidae</taxon>
        <taxon>Satyrinae</taxon>
        <taxon>Satyrini</taxon>
        <taxon>Parargina</taxon>
        <taxon>Pararge</taxon>
    </lineage>
</organism>
<name>S4PFU0_9NEOP</name>
<protein>
    <submittedName>
        <fullName evidence="1">Uncharacterized protein</fullName>
    </submittedName>
</protein>
<feature type="non-terminal residue" evidence="1">
    <location>
        <position position="82"/>
    </location>
</feature>
<dbReference type="AlphaFoldDB" id="S4PFU0"/>
<accession>S4PFU0</accession>
<reference evidence="1" key="2">
    <citation type="submission" date="2013-05" db="EMBL/GenBank/DDBJ databases">
        <authorList>
            <person name="Carter J.-M."/>
            <person name="Baker S.C."/>
            <person name="Pink R."/>
            <person name="Carter D.R.F."/>
            <person name="Collins A."/>
            <person name="Tomlin J."/>
            <person name="Gibbs M."/>
            <person name="Breuker C.J."/>
        </authorList>
    </citation>
    <scope>NUCLEOTIDE SEQUENCE</scope>
    <source>
        <tissue evidence="1">Ovary</tissue>
    </source>
</reference>
<proteinExistence type="predicted"/>
<reference evidence="1" key="1">
    <citation type="journal article" date="2013" name="BMC Genomics">
        <title>Unscrambling butterfly oogenesis.</title>
        <authorList>
            <person name="Carter J.M."/>
            <person name="Baker S.C."/>
            <person name="Pink R."/>
            <person name="Carter D.R."/>
            <person name="Collins A."/>
            <person name="Tomlin J."/>
            <person name="Gibbs M."/>
            <person name="Breuker C.J."/>
        </authorList>
    </citation>
    <scope>NUCLEOTIDE SEQUENCE</scope>
    <source>
        <tissue evidence="1">Ovary</tissue>
    </source>
</reference>
<dbReference type="EMBL" id="GAIX01000994">
    <property type="protein sequence ID" value="JAA91566.1"/>
    <property type="molecule type" value="Transcribed_RNA"/>
</dbReference>
<sequence>MTGKVASGFCGVLGVLTGFSGGLGVLGEVLAMSCFSCLGSGFCGLSVAGALEPDLGESTVPFAWPVESGSFFSGVLVRASGC</sequence>